<name>A0A9D1FEP3_9FIRM</name>
<accession>A0A9D1FEP3</accession>
<evidence type="ECO:0000313" key="1">
    <source>
        <dbReference type="EMBL" id="HIS66946.1"/>
    </source>
</evidence>
<reference evidence="1" key="1">
    <citation type="submission" date="2020-10" db="EMBL/GenBank/DDBJ databases">
        <authorList>
            <person name="Gilroy R."/>
        </authorList>
    </citation>
    <scope>NUCLEOTIDE SEQUENCE</scope>
    <source>
        <strain evidence="1">ChiHjej10B9-9673</strain>
    </source>
</reference>
<proteinExistence type="predicted"/>
<feature type="non-terminal residue" evidence="1">
    <location>
        <position position="1"/>
    </location>
</feature>
<gene>
    <name evidence="1" type="ORF">IAC18_05220</name>
</gene>
<sequence>ISGKLDASDDNAMLAQTLLRLVFGALSDERAKNALLKRFPTLAK</sequence>
<comment type="caution">
    <text evidence="1">The sequence shown here is derived from an EMBL/GenBank/DDBJ whole genome shotgun (WGS) entry which is preliminary data.</text>
</comment>
<dbReference type="Proteomes" id="UP000824001">
    <property type="component" value="Unassembled WGS sequence"/>
</dbReference>
<dbReference type="EMBL" id="DVJK01000144">
    <property type="protein sequence ID" value="HIS66946.1"/>
    <property type="molecule type" value="Genomic_DNA"/>
</dbReference>
<organism evidence="1 2">
    <name type="scientific">Candidatus Scatomorpha merdipullorum</name>
    <dbReference type="NCBI Taxonomy" id="2840927"/>
    <lineage>
        <taxon>Bacteria</taxon>
        <taxon>Bacillati</taxon>
        <taxon>Bacillota</taxon>
        <taxon>Clostridia</taxon>
        <taxon>Eubacteriales</taxon>
        <taxon>Candidatus Scatomorpha</taxon>
    </lineage>
</organism>
<protein>
    <submittedName>
        <fullName evidence="1">Uncharacterized protein</fullName>
    </submittedName>
</protein>
<evidence type="ECO:0000313" key="2">
    <source>
        <dbReference type="Proteomes" id="UP000824001"/>
    </source>
</evidence>
<reference evidence="1" key="2">
    <citation type="journal article" date="2021" name="PeerJ">
        <title>Extensive microbial diversity within the chicken gut microbiome revealed by metagenomics and culture.</title>
        <authorList>
            <person name="Gilroy R."/>
            <person name="Ravi A."/>
            <person name="Getino M."/>
            <person name="Pursley I."/>
            <person name="Horton D.L."/>
            <person name="Alikhan N.F."/>
            <person name="Baker D."/>
            <person name="Gharbi K."/>
            <person name="Hall N."/>
            <person name="Watson M."/>
            <person name="Adriaenssens E.M."/>
            <person name="Foster-Nyarko E."/>
            <person name="Jarju S."/>
            <person name="Secka A."/>
            <person name="Antonio M."/>
            <person name="Oren A."/>
            <person name="Chaudhuri R.R."/>
            <person name="La Ragione R."/>
            <person name="Hildebrand F."/>
            <person name="Pallen M.J."/>
        </authorList>
    </citation>
    <scope>NUCLEOTIDE SEQUENCE</scope>
    <source>
        <strain evidence="1">ChiHjej10B9-9673</strain>
    </source>
</reference>
<dbReference type="AlphaFoldDB" id="A0A9D1FEP3"/>